<keyword evidence="2" id="KW-1185">Reference proteome</keyword>
<dbReference type="AlphaFoldDB" id="A0A0U5AQS3"/>
<accession>A0A0U5AQS3</accession>
<evidence type="ECO:0000313" key="2">
    <source>
        <dbReference type="Proteomes" id="UP000068196"/>
    </source>
</evidence>
<sequence>MTLELKDLLLEKPVTLILWELDSKPDPIFQALQGETEIRSISSIEEFLEWIKMVDVRYFIVGVKTLDKLKEAKTILDGIVIEKRRNIFIVFISPNLNTMDIKEMFLFSVNLILNEKDIKDFEKILSKAKAYWEHLYKPYFTTLNKLLEGSI</sequence>
<proteinExistence type="predicted"/>
<dbReference type="KEGG" id="cthi:THC_0846"/>
<organism evidence="1 2">
    <name type="scientific">Caldimicrobium thiodismutans</name>
    <dbReference type="NCBI Taxonomy" id="1653476"/>
    <lineage>
        <taxon>Bacteria</taxon>
        <taxon>Pseudomonadati</taxon>
        <taxon>Thermodesulfobacteriota</taxon>
        <taxon>Thermodesulfobacteria</taxon>
        <taxon>Thermodesulfobacteriales</taxon>
        <taxon>Thermodesulfobacteriaceae</taxon>
        <taxon>Caldimicrobium</taxon>
    </lineage>
</organism>
<dbReference type="RefSeq" id="WP_068513775.1">
    <property type="nucleotide sequence ID" value="NZ_AP014945.1"/>
</dbReference>
<protein>
    <recommendedName>
        <fullName evidence="3">Response regulatory domain-containing protein</fullName>
    </recommendedName>
</protein>
<dbReference type="OrthoDB" id="9795836at2"/>
<dbReference type="Proteomes" id="UP000068196">
    <property type="component" value="Chromosome"/>
</dbReference>
<name>A0A0U5AQS3_9BACT</name>
<reference evidence="1 2" key="1">
    <citation type="journal article" date="2016" name="Int. J. Syst. Evol. Microbiol.">
        <title>Caldimicrobium thiodismutans sp. nov., a sulfur-disproportionating bacterium isolated from a hot spring, and emended description of the genus Caldimicrobium.</title>
        <authorList>
            <person name="Kojima H."/>
            <person name="Umezawa K."/>
            <person name="Fukui M."/>
        </authorList>
    </citation>
    <scope>NUCLEOTIDE SEQUENCE [LARGE SCALE GENOMIC DNA]</scope>
    <source>
        <strain evidence="1 2">TF1</strain>
    </source>
</reference>
<reference evidence="2" key="2">
    <citation type="journal article" date="2016" name="Int. J. Syst. Evol. Microbiol.">
        <title>Caldimicrobium thiodismutans sp. nov., a sulfur-disproportionating bacterium isolated from a hot spring.</title>
        <authorList>
            <person name="Kojima H."/>
            <person name="Umezawa K."/>
            <person name="Fukui M."/>
        </authorList>
    </citation>
    <scope>NUCLEOTIDE SEQUENCE [LARGE SCALE GENOMIC DNA]</scope>
    <source>
        <strain evidence="2">TF1</strain>
    </source>
</reference>
<evidence type="ECO:0008006" key="3">
    <source>
        <dbReference type="Google" id="ProtNLM"/>
    </source>
</evidence>
<dbReference type="STRING" id="1653476.THC_0846"/>
<evidence type="ECO:0000313" key="1">
    <source>
        <dbReference type="EMBL" id="BAU23233.1"/>
    </source>
</evidence>
<gene>
    <name evidence="1" type="ORF">THC_0846</name>
</gene>
<dbReference type="EMBL" id="AP014945">
    <property type="protein sequence ID" value="BAU23233.1"/>
    <property type="molecule type" value="Genomic_DNA"/>
</dbReference>